<keyword evidence="2" id="KW-1185">Reference proteome</keyword>
<protein>
    <submittedName>
        <fullName evidence="1">Uncharacterized protein</fullName>
    </submittedName>
</protein>
<name>A0ABZ1B0F1_9ACTN</name>
<gene>
    <name evidence="1" type="ORF">U6N30_23305</name>
</gene>
<accession>A0ABZ1B0F1</accession>
<evidence type="ECO:0000313" key="2">
    <source>
        <dbReference type="Proteomes" id="UP001324287"/>
    </source>
</evidence>
<dbReference type="EMBL" id="CP141261">
    <property type="protein sequence ID" value="WRL62794.1"/>
    <property type="molecule type" value="Genomic_DNA"/>
</dbReference>
<reference evidence="1 2" key="1">
    <citation type="submission" date="2023-12" db="EMBL/GenBank/DDBJ databases">
        <title>Blastococcus brunescens sp. nov., an actonobacterium isolated from sandstone collected in sahara desert.</title>
        <authorList>
            <person name="Gtari M."/>
            <person name="Ghodhbane F."/>
        </authorList>
    </citation>
    <scope>NUCLEOTIDE SEQUENCE [LARGE SCALE GENOMIC DNA]</scope>
    <source>
        <strain evidence="1 2">BMG 8361</strain>
    </source>
</reference>
<sequence length="144" mass="15750">MQAEVTAIAGQYFVTQDLTPEGSTFIAQCTSGPLAANLGWAGPATLRSTTQTVADSVRFNYYPRPNERTVLREEPRTVDGQPAYLYEFQLAWDAPGYDASGERAALLLIDVGREVPALLYISIPNTHAELYGVIDRVIDAVEVL</sequence>
<evidence type="ECO:0000313" key="1">
    <source>
        <dbReference type="EMBL" id="WRL62794.1"/>
    </source>
</evidence>
<dbReference type="Proteomes" id="UP001324287">
    <property type="component" value="Chromosome"/>
</dbReference>
<organism evidence="1 2">
    <name type="scientific">Blastococcus brunescens</name>
    <dbReference type="NCBI Taxonomy" id="1564165"/>
    <lineage>
        <taxon>Bacteria</taxon>
        <taxon>Bacillati</taxon>
        <taxon>Actinomycetota</taxon>
        <taxon>Actinomycetes</taxon>
        <taxon>Geodermatophilales</taxon>
        <taxon>Geodermatophilaceae</taxon>
        <taxon>Blastococcus</taxon>
    </lineage>
</organism>
<proteinExistence type="predicted"/>
<dbReference type="RefSeq" id="WP_324274143.1">
    <property type="nucleotide sequence ID" value="NZ_CP141261.1"/>
</dbReference>